<evidence type="ECO:0000259" key="3">
    <source>
        <dbReference type="Pfam" id="PF13359"/>
    </source>
</evidence>
<dbReference type="GO" id="GO:0046872">
    <property type="term" value="F:metal ion binding"/>
    <property type="evidence" value="ECO:0007669"/>
    <property type="project" value="UniProtKB-KW"/>
</dbReference>
<organism evidence="4 5">
    <name type="scientific">Rhamnusium bicolor</name>
    <dbReference type="NCBI Taxonomy" id="1586634"/>
    <lineage>
        <taxon>Eukaryota</taxon>
        <taxon>Metazoa</taxon>
        <taxon>Ecdysozoa</taxon>
        <taxon>Arthropoda</taxon>
        <taxon>Hexapoda</taxon>
        <taxon>Insecta</taxon>
        <taxon>Pterygota</taxon>
        <taxon>Neoptera</taxon>
        <taxon>Endopterygota</taxon>
        <taxon>Coleoptera</taxon>
        <taxon>Polyphaga</taxon>
        <taxon>Cucujiformia</taxon>
        <taxon>Chrysomeloidea</taxon>
        <taxon>Cerambycidae</taxon>
        <taxon>Lepturinae</taxon>
        <taxon>Rhagiini</taxon>
        <taxon>Rhamnusium</taxon>
    </lineage>
</organism>
<dbReference type="Pfam" id="PF13359">
    <property type="entry name" value="DDE_Tnp_4"/>
    <property type="match status" value="1"/>
</dbReference>
<proteinExistence type="predicted"/>
<reference evidence="4" key="1">
    <citation type="journal article" date="2023" name="Insect Mol. Biol.">
        <title>Genome sequencing provides insights into the evolution of gene families encoding plant cell wall-degrading enzymes in longhorned beetles.</title>
        <authorList>
            <person name="Shin N.R."/>
            <person name="Okamura Y."/>
            <person name="Kirsch R."/>
            <person name="Pauchet Y."/>
        </authorList>
    </citation>
    <scope>NUCLEOTIDE SEQUENCE</scope>
    <source>
        <strain evidence="4">RBIC_L_NR</strain>
    </source>
</reference>
<evidence type="ECO:0000256" key="2">
    <source>
        <dbReference type="ARBA" id="ARBA00022723"/>
    </source>
</evidence>
<comment type="caution">
    <text evidence="4">The sequence shown here is derived from an EMBL/GenBank/DDBJ whole genome shotgun (WGS) entry which is preliminary data.</text>
</comment>
<protein>
    <recommendedName>
        <fullName evidence="3">DDE Tnp4 domain-containing protein</fullName>
    </recommendedName>
</protein>
<dbReference type="EMBL" id="JANEYF010004755">
    <property type="protein sequence ID" value="KAJ8930167.1"/>
    <property type="molecule type" value="Genomic_DNA"/>
</dbReference>
<name>A0AAV8WUB6_9CUCU</name>
<accession>A0AAV8WUB6</accession>
<evidence type="ECO:0000313" key="4">
    <source>
        <dbReference type="EMBL" id="KAJ8930167.1"/>
    </source>
</evidence>
<dbReference type="InterPro" id="IPR027806">
    <property type="entry name" value="HARBI1_dom"/>
</dbReference>
<sequence>MITRVKIEHAFALLKGRFRRLKDFLDINEEQNIVYIIVVCYVLHNICIMHGDDKDIAQYINEGLAQVDLINIQNADGNINEQTGVILRE</sequence>
<evidence type="ECO:0000313" key="5">
    <source>
        <dbReference type="Proteomes" id="UP001162156"/>
    </source>
</evidence>
<comment type="cofactor">
    <cofactor evidence="1">
        <name>a divalent metal cation</name>
        <dbReference type="ChEBI" id="CHEBI:60240"/>
    </cofactor>
</comment>
<evidence type="ECO:0000256" key="1">
    <source>
        <dbReference type="ARBA" id="ARBA00001968"/>
    </source>
</evidence>
<keyword evidence="2" id="KW-0479">Metal-binding</keyword>
<feature type="domain" description="DDE Tnp4" evidence="3">
    <location>
        <begin position="3"/>
        <end position="45"/>
    </location>
</feature>
<dbReference type="AlphaFoldDB" id="A0AAV8WUB6"/>
<keyword evidence="5" id="KW-1185">Reference proteome</keyword>
<gene>
    <name evidence="4" type="ORF">NQ314_017063</name>
</gene>
<dbReference type="Proteomes" id="UP001162156">
    <property type="component" value="Unassembled WGS sequence"/>
</dbReference>